<dbReference type="GO" id="GO:0003676">
    <property type="term" value="F:nucleic acid binding"/>
    <property type="evidence" value="ECO:0007669"/>
    <property type="project" value="InterPro"/>
</dbReference>
<evidence type="ECO:0000256" key="1">
    <source>
        <dbReference type="ARBA" id="ARBA00011900"/>
    </source>
</evidence>
<dbReference type="PROSITE" id="PS00092">
    <property type="entry name" value="N6_MTASE"/>
    <property type="match status" value="1"/>
</dbReference>
<dbReference type="RefSeq" id="WP_133581340.1">
    <property type="nucleotide sequence ID" value="NZ_SNYJ01000014.1"/>
</dbReference>
<evidence type="ECO:0000256" key="5">
    <source>
        <dbReference type="ARBA" id="ARBA00047942"/>
    </source>
</evidence>
<keyword evidence="4" id="KW-0949">S-adenosyl-L-methionine</keyword>
<evidence type="ECO:0000256" key="3">
    <source>
        <dbReference type="ARBA" id="ARBA00022679"/>
    </source>
</evidence>
<dbReference type="PANTHER" id="PTHR33841">
    <property type="entry name" value="DNA METHYLTRANSFERASE YEEA-RELATED"/>
    <property type="match status" value="1"/>
</dbReference>
<dbReference type="AlphaFoldDB" id="A0A4R6TYU8"/>
<keyword evidence="3 7" id="KW-0808">Transferase</keyword>
<sequence>MSTLASYAERAAVVLNQDTSRSNKKNKGQYFSSLHLAKKMAGFVVLENGHLKVLDPGSGNGILIAALCDRIIEESLAVHLIVDVYELDTALTSALDQTLTLCQQAMESRGLSFSYRIYTEDFILHNKHAVSQHVKSLNYDLVISNPPYFKVKKDHPYVEIMSDYVFGQANVYFMFMALAEKMTRKHGQVLFVTPRSYCSGVYFKKFRQLFFAAIDPLQFHLFTSRKKIFVDEKVLQETVIFSGIKRESTMTPVKISSSFDPYDKQKHAPIRLLKSVLFQEKNFALKLPTSQRELEVLNMFSGWTNSLHEMDLSISTGPVVTFRHRAYIQPFSFTETAPLLYMRHIKESMVSFNETECNEGVALDSASDKLLLAASNFILIKRFSAKEQKKRIVCSSYIAKHFPYKKISMENHVNYIYKMNGELSEEETLGLAAFLSSMTFDIYFRMNNGNTQVNASDLRAIPLPDEWFLRDIGVKLLNGEVDYTDIDILIYRTYDKVLEEIEVK</sequence>
<name>A0A4R6TYU8_9BACI</name>
<dbReference type="GO" id="GO:0009007">
    <property type="term" value="F:site-specific DNA-methyltransferase (adenine-specific) activity"/>
    <property type="evidence" value="ECO:0007669"/>
    <property type="project" value="UniProtKB-EC"/>
</dbReference>
<dbReference type="Proteomes" id="UP000295632">
    <property type="component" value="Unassembled WGS sequence"/>
</dbReference>
<feature type="domain" description="Type II methyltransferase M.TaqI-like" evidence="6">
    <location>
        <begin position="127"/>
        <end position="229"/>
    </location>
</feature>
<dbReference type="InterPro" id="IPR029063">
    <property type="entry name" value="SAM-dependent_MTases_sf"/>
</dbReference>
<dbReference type="PRINTS" id="PR00507">
    <property type="entry name" value="N12N6MTFRASE"/>
</dbReference>
<evidence type="ECO:0000256" key="2">
    <source>
        <dbReference type="ARBA" id="ARBA00022603"/>
    </source>
</evidence>
<dbReference type="InterPro" id="IPR002052">
    <property type="entry name" value="DNA_methylase_N6_adenine_CS"/>
</dbReference>
<dbReference type="GO" id="GO:0006304">
    <property type="term" value="P:DNA modification"/>
    <property type="evidence" value="ECO:0007669"/>
    <property type="project" value="InterPro"/>
</dbReference>
<dbReference type="Gene3D" id="3.40.50.150">
    <property type="entry name" value="Vaccinia Virus protein VP39"/>
    <property type="match status" value="1"/>
</dbReference>
<dbReference type="OrthoDB" id="9815272at2"/>
<dbReference type="EC" id="2.1.1.72" evidence="1"/>
<dbReference type="PANTHER" id="PTHR33841:SF1">
    <property type="entry name" value="DNA METHYLTRANSFERASE A"/>
    <property type="match status" value="1"/>
</dbReference>
<dbReference type="EMBL" id="SNYJ01000014">
    <property type="protein sequence ID" value="TDQ37135.1"/>
    <property type="molecule type" value="Genomic_DNA"/>
</dbReference>
<dbReference type="InterPro" id="IPR050953">
    <property type="entry name" value="N4_N6_ade-DNA_methylase"/>
</dbReference>
<reference evidence="7 8" key="1">
    <citation type="submission" date="2019-03" db="EMBL/GenBank/DDBJ databases">
        <title>Genomic Encyclopedia of Type Strains, Phase IV (KMG-IV): sequencing the most valuable type-strain genomes for metagenomic binning, comparative biology and taxonomic classification.</title>
        <authorList>
            <person name="Goeker M."/>
        </authorList>
    </citation>
    <scope>NUCLEOTIDE SEQUENCE [LARGE SCALE GENOMIC DNA]</scope>
    <source>
        <strain evidence="7 8">DSM 28697</strain>
    </source>
</reference>
<evidence type="ECO:0000259" key="6">
    <source>
        <dbReference type="Pfam" id="PF07669"/>
    </source>
</evidence>
<proteinExistence type="predicted"/>
<dbReference type="GO" id="GO:0032259">
    <property type="term" value="P:methylation"/>
    <property type="evidence" value="ECO:0007669"/>
    <property type="project" value="UniProtKB-KW"/>
</dbReference>
<dbReference type="SUPFAM" id="SSF53335">
    <property type="entry name" value="S-adenosyl-L-methionine-dependent methyltransferases"/>
    <property type="match status" value="1"/>
</dbReference>
<keyword evidence="8" id="KW-1185">Reference proteome</keyword>
<protein>
    <recommendedName>
        <fullName evidence="1">site-specific DNA-methyltransferase (adenine-specific)</fullName>
        <ecNumber evidence="1">2.1.1.72</ecNumber>
    </recommendedName>
</protein>
<accession>A0A4R6TYU8</accession>
<evidence type="ECO:0000313" key="8">
    <source>
        <dbReference type="Proteomes" id="UP000295632"/>
    </source>
</evidence>
<evidence type="ECO:0000313" key="7">
    <source>
        <dbReference type="EMBL" id="TDQ37135.1"/>
    </source>
</evidence>
<organism evidence="7 8">
    <name type="scientific">Aureibacillus halotolerans</name>
    <dbReference type="NCBI Taxonomy" id="1508390"/>
    <lineage>
        <taxon>Bacteria</taxon>
        <taxon>Bacillati</taxon>
        <taxon>Bacillota</taxon>
        <taxon>Bacilli</taxon>
        <taxon>Bacillales</taxon>
        <taxon>Bacillaceae</taxon>
        <taxon>Aureibacillus</taxon>
    </lineage>
</organism>
<evidence type="ECO:0000256" key="4">
    <source>
        <dbReference type="ARBA" id="ARBA00022691"/>
    </source>
</evidence>
<keyword evidence="2 7" id="KW-0489">Methyltransferase</keyword>
<dbReference type="Pfam" id="PF07669">
    <property type="entry name" value="Eco57I"/>
    <property type="match status" value="1"/>
</dbReference>
<comment type="catalytic activity">
    <reaction evidence="5">
        <text>a 2'-deoxyadenosine in DNA + S-adenosyl-L-methionine = an N(6)-methyl-2'-deoxyadenosine in DNA + S-adenosyl-L-homocysteine + H(+)</text>
        <dbReference type="Rhea" id="RHEA:15197"/>
        <dbReference type="Rhea" id="RHEA-COMP:12418"/>
        <dbReference type="Rhea" id="RHEA-COMP:12419"/>
        <dbReference type="ChEBI" id="CHEBI:15378"/>
        <dbReference type="ChEBI" id="CHEBI:57856"/>
        <dbReference type="ChEBI" id="CHEBI:59789"/>
        <dbReference type="ChEBI" id="CHEBI:90615"/>
        <dbReference type="ChEBI" id="CHEBI:90616"/>
        <dbReference type="EC" id="2.1.1.72"/>
    </reaction>
</comment>
<comment type="caution">
    <text evidence="7">The sequence shown here is derived from an EMBL/GenBank/DDBJ whole genome shotgun (WGS) entry which is preliminary data.</text>
</comment>
<dbReference type="InterPro" id="IPR011639">
    <property type="entry name" value="MethylTrfase_TaqI-like_dom"/>
</dbReference>
<gene>
    <name evidence="7" type="ORF">EV213_11414</name>
</gene>